<evidence type="ECO:0000313" key="7">
    <source>
        <dbReference type="Proteomes" id="UP000274756"/>
    </source>
</evidence>
<keyword evidence="4" id="KW-0687">Ribonucleoprotein</keyword>
<dbReference type="STRING" id="318479.A0A0N4U971"/>
<evidence type="ECO:0000256" key="4">
    <source>
        <dbReference type="ARBA" id="ARBA00023274"/>
    </source>
</evidence>
<dbReference type="Proteomes" id="UP000038040">
    <property type="component" value="Unplaced"/>
</dbReference>
<dbReference type="EMBL" id="UYYG01001161">
    <property type="protein sequence ID" value="VDN57651.1"/>
    <property type="molecule type" value="Genomic_DNA"/>
</dbReference>
<sequence length="413" mass="47100">MKCNLCVRGLAHVIQRVSSSSLSANDTTNPDKNLVIDKSSNSHLKGVIKPPHYRSTSGTFRGTHMLNEEFVCQADKTGHGARLYDYMEMGKMVRNLPNVAEKIRFVNPYERPWSAAEKKHHRAWLPSLFSPRKAWNICTVPRYFDCLNFYKYITKTRVEQGVDHLYEGIVLSTKKFEVCNSASSLRKLGELAFVVKDQLCAQLRRRNPMTALFTETEKMNMPIFNDETILNDIILSPKVYGMWPDDQPLWQCPGFEPDSGDEYRFGQIAVKNCDTLNALCSYWNVQGDEELMVRKDCFSAAAVASLFSWLNGQAHSLGFTQYNDIEQPIVSQMVFSDGVDFFFAVGQLNTIAINIDVEGFVNNKTNVCYVDGPLKLYDRYDSQTNKFYFIGDTEVEGLNPKVLSRILQMLVKE</sequence>
<organism evidence="6 8">
    <name type="scientific">Dracunculus medinensis</name>
    <name type="common">Guinea worm</name>
    <dbReference type="NCBI Taxonomy" id="318479"/>
    <lineage>
        <taxon>Eukaryota</taxon>
        <taxon>Metazoa</taxon>
        <taxon>Ecdysozoa</taxon>
        <taxon>Nematoda</taxon>
        <taxon>Chromadorea</taxon>
        <taxon>Rhabditida</taxon>
        <taxon>Spirurina</taxon>
        <taxon>Dracunculoidea</taxon>
        <taxon>Dracunculidae</taxon>
        <taxon>Dracunculus</taxon>
    </lineage>
</organism>
<evidence type="ECO:0000313" key="6">
    <source>
        <dbReference type="Proteomes" id="UP000038040"/>
    </source>
</evidence>
<proteinExistence type="predicted"/>
<evidence type="ECO:0000313" key="5">
    <source>
        <dbReference type="EMBL" id="VDN57651.1"/>
    </source>
</evidence>
<evidence type="ECO:0000256" key="3">
    <source>
        <dbReference type="ARBA" id="ARBA00023128"/>
    </source>
</evidence>
<evidence type="ECO:0000256" key="1">
    <source>
        <dbReference type="ARBA" id="ARBA00004173"/>
    </source>
</evidence>
<dbReference type="PANTHER" id="PTHR13014">
    <property type="entry name" value="MITOCHONDRIAL 28S RIBOSOMAL PROTEIN S30/P52 PRO-APOTOTIC PROTEIN"/>
    <property type="match status" value="1"/>
</dbReference>
<keyword evidence="3" id="KW-0496">Mitochondrion</keyword>
<dbReference type="AlphaFoldDB" id="A0A0N4U971"/>
<dbReference type="OrthoDB" id="7663298at2759"/>
<dbReference type="PANTHER" id="PTHR13014:SF3">
    <property type="entry name" value="LARGE RIBOSOMAL SUBUNIT PROTEIN ML65"/>
    <property type="match status" value="1"/>
</dbReference>
<dbReference type="WBParaSite" id="DME_0000361901-mRNA-1">
    <property type="protein sequence ID" value="DME_0000361901-mRNA-1"/>
    <property type="gene ID" value="DME_0000361901"/>
</dbReference>
<protein>
    <submittedName>
        <fullName evidence="8">39S ribosomal protein L37, mitochondrial</fullName>
    </submittedName>
</protein>
<dbReference type="Pfam" id="PF07147">
    <property type="entry name" value="PDCD9"/>
    <property type="match status" value="2"/>
</dbReference>
<dbReference type="GO" id="GO:0003735">
    <property type="term" value="F:structural constituent of ribosome"/>
    <property type="evidence" value="ECO:0007669"/>
    <property type="project" value="InterPro"/>
</dbReference>
<reference evidence="8" key="1">
    <citation type="submission" date="2017-02" db="UniProtKB">
        <authorList>
            <consortium name="WormBaseParasite"/>
        </authorList>
    </citation>
    <scope>IDENTIFICATION</scope>
</reference>
<dbReference type="GO" id="GO:0005762">
    <property type="term" value="C:mitochondrial large ribosomal subunit"/>
    <property type="evidence" value="ECO:0007669"/>
    <property type="project" value="TreeGrafter"/>
</dbReference>
<keyword evidence="7" id="KW-1185">Reference proteome</keyword>
<evidence type="ECO:0000313" key="8">
    <source>
        <dbReference type="WBParaSite" id="DME_0000361901-mRNA-1"/>
    </source>
</evidence>
<evidence type="ECO:0000256" key="2">
    <source>
        <dbReference type="ARBA" id="ARBA00022980"/>
    </source>
</evidence>
<dbReference type="GO" id="GO:0006412">
    <property type="term" value="P:translation"/>
    <property type="evidence" value="ECO:0007669"/>
    <property type="project" value="InterPro"/>
</dbReference>
<dbReference type="InterPro" id="IPR039982">
    <property type="entry name" value="Ribosomal_mL65"/>
</dbReference>
<gene>
    <name evidence="5" type="ORF">DME_LOCUS7624</name>
</gene>
<accession>A0A0N4U971</accession>
<dbReference type="Proteomes" id="UP000274756">
    <property type="component" value="Unassembled WGS sequence"/>
</dbReference>
<keyword evidence="2" id="KW-0689">Ribosomal protein</keyword>
<reference evidence="5 7" key="2">
    <citation type="submission" date="2018-11" db="EMBL/GenBank/DDBJ databases">
        <authorList>
            <consortium name="Pathogen Informatics"/>
        </authorList>
    </citation>
    <scope>NUCLEOTIDE SEQUENCE [LARGE SCALE GENOMIC DNA]</scope>
</reference>
<name>A0A0N4U971_DRAME</name>
<comment type="subcellular location">
    <subcellularLocation>
        <location evidence="1">Mitochondrion</location>
    </subcellularLocation>
</comment>
<dbReference type="InterPro" id="IPR010793">
    <property type="entry name" value="Ribosomal_mL37/mL65"/>
</dbReference>